<keyword evidence="2" id="KW-1185">Reference proteome</keyword>
<name>A0A850RQ81_9GAMM</name>
<proteinExistence type="predicted"/>
<protein>
    <submittedName>
        <fullName evidence="1">Uncharacterized protein</fullName>
    </submittedName>
</protein>
<dbReference type="EMBL" id="JABZEO010000032">
    <property type="protein sequence ID" value="NVZ11661.1"/>
    <property type="molecule type" value="Genomic_DNA"/>
</dbReference>
<reference evidence="1 2" key="1">
    <citation type="submission" date="2020-06" db="EMBL/GenBank/DDBJ databases">
        <title>Whole-genome sequence of Allochromatium humboldtianum DSM 21881, type strain.</title>
        <authorList>
            <person name="Kyndt J.A."/>
            <person name="Meyer T.E."/>
        </authorList>
    </citation>
    <scope>NUCLEOTIDE SEQUENCE [LARGE SCALE GENOMIC DNA]</scope>
    <source>
        <strain evidence="1 2">DSM 21881</strain>
    </source>
</reference>
<dbReference type="RefSeq" id="WP_176978351.1">
    <property type="nucleotide sequence ID" value="NZ_JABZEO010000032.1"/>
</dbReference>
<dbReference type="Proteomes" id="UP000592294">
    <property type="component" value="Unassembled WGS sequence"/>
</dbReference>
<accession>A0A850RQ81</accession>
<dbReference type="AlphaFoldDB" id="A0A850RQ81"/>
<comment type="caution">
    <text evidence="1">The sequence shown here is derived from an EMBL/GenBank/DDBJ whole genome shotgun (WGS) entry which is preliminary data.</text>
</comment>
<evidence type="ECO:0000313" key="2">
    <source>
        <dbReference type="Proteomes" id="UP000592294"/>
    </source>
</evidence>
<sequence>MKNIYKIDSYLKMQNSLLDALKRRLGVQSDAQLARLLGLTRTPLHQVRHGRSRLGLATRLRILDLLAYQGRTDWTSRLEVEALIAALQEAEGEDLLPPTPPQRQKRTPGPEGRLLDLVQASGGFATDADLANFLGIARESVVNARAGRTTLGPRPRLRILNHIEPFDLADLEHRLESDEALLDVLAGYIPDSQKIAIS</sequence>
<organism evidence="1 2">
    <name type="scientific">Allochromatium humboldtianum</name>
    <dbReference type="NCBI Taxonomy" id="504901"/>
    <lineage>
        <taxon>Bacteria</taxon>
        <taxon>Pseudomonadati</taxon>
        <taxon>Pseudomonadota</taxon>
        <taxon>Gammaproteobacteria</taxon>
        <taxon>Chromatiales</taxon>
        <taxon>Chromatiaceae</taxon>
        <taxon>Allochromatium</taxon>
    </lineage>
</organism>
<gene>
    <name evidence="1" type="ORF">HW932_20660</name>
</gene>
<evidence type="ECO:0000313" key="1">
    <source>
        <dbReference type="EMBL" id="NVZ11661.1"/>
    </source>
</evidence>